<accession>A0A1H9MU44</accession>
<evidence type="ECO:0000313" key="1">
    <source>
        <dbReference type="EMBL" id="SER27111.1"/>
    </source>
</evidence>
<keyword evidence="2" id="KW-1185">Reference proteome</keyword>
<dbReference type="InterPro" id="IPR011467">
    <property type="entry name" value="DUF1573"/>
</dbReference>
<evidence type="ECO:0000313" key="2">
    <source>
        <dbReference type="Proteomes" id="UP000199021"/>
    </source>
</evidence>
<dbReference type="STRING" id="478744.SAMN05444359_13151"/>
<organism evidence="1 2">
    <name type="scientific">Neolewinella agarilytica</name>
    <dbReference type="NCBI Taxonomy" id="478744"/>
    <lineage>
        <taxon>Bacteria</taxon>
        <taxon>Pseudomonadati</taxon>
        <taxon>Bacteroidota</taxon>
        <taxon>Saprospiria</taxon>
        <taxon>Saprospirales</taxon>
        <taxon>Lewinellaceae</taxon>
        <taxon>Neolewinella</taxon>
    </lineage>
</organism>
<dbReference type="Gene3D" id="2.60.40.10">
    <property type="entry name" value="Immunoglobulins"/>
    <property type="match status" value="1"/>
</dbReference>
<dbReference type="Pfam" id="PF07610">
    <property type="entry name" value="DUF1573"/>
    <property type="match status" value="1"/>
</dbReference>
<sequence length="121" mass="13436">MNYVLTALLSFVFLALPPESPVEWIGETTLDVGDIVRNEDYSVEFRFRNLTDTPLVVDNVRAGCGCTATDWAGAPVMPGDTGSINVTYDAMNVGYFRKNVKVFFHGHRGGHKLYLEGFVED</sequence>
<reference evidence="2" key="1">
    <citation type="submission" date="2016-10" db="EMBL/GenBank/DDBJ databases">
        <authorList>
            <person name="Varghese N."/>
            <person name="Submissions S."/>
        </authorList>
    </citation>
    <scope>NUCLEOTIDE SEQUENCE [LARGE SCALE GENOMIC DNA]</scope>
    <source>
        <strain evidence="2">DSM 24740</strain>
    </source>
</reference>
<protein>
    <recommendedName>
        <fullName evidence="3">DUF1573 domain-containing protein</fullName>
    </recommendedName>
</protein>
<proteinExistence type="predicted"/>
<gene>
    <name evidence="1" type="ORF">SAMN05444359_13151</name>
</gene>
<dbReference type="InterPro" id="IPR013783">
    <property type="entry name" value="Ig-like_fold"/>
</dbReference>
<evidence type="ECO:0008006" key="3">
    <source>
        <dbReference type="Google" id="ProtNLM"/>
    </source>
</evidence>
<dbReference type="PANTHER" id="PTHR37833:SF1">
    <property type="entry name" value="SIGNAL PEPTIDE PROTEIN"/>
    <property type="match status" value="1"/>
</dbReference>
<dbReference type="OrthoDB" id="826619at2"/>
<dbReference type="InParanoid" id="A0A1H9MU44"/>
<name>A0A1H9MU44_9BACT</name>
<dbReference type="RefSeq" id="WP_090172545.1">
    <property type="nucleotide sequence ID" value="NZ_FOFB01000031.1"/>
</dbReference>
<dbReference type="EMBL" id="FOFB01000031">
    <property type="protein sequence ID" value="SER27111.1"/>
    <property type="molecule type" value="Genomic_DNA"/>
</dbReference>
<dbReference type="Proteomes" id="UP000199021">
    <property type="component" value="Unassembled WGS sequence"/>
</dbReference>
<dbReference type="PANTHER" id="PTHR37833">
    <property type="entry name" value="LIPOPROTEIN-RELATED"/>
    <property type="match status" value="1"/>
</dbReference>
<dbReference type="AlphaFoldDB" id="A0A1H9MU44"/>